<proteinExistence type="predicted"/>
<comment type="caution">
    <text evidence="1">The sequence shown here is derived from an EMBL/GenBank/DDBJ whole genome shotgun (WGS) entry which is preliminary data.</text>
</comment>
<accession>A0A1R1YST5</accession>
<protein>
    <submittedName>
        <fullName evidence="1">Uncharacterized protein</fullName>
    </submittedName>
</protein>
<sequence length="147" mass="16890">MLYYGNRLNLPSVWDDKVSGPISETPEADRAKYIEVKLEEFRRIGNQNSVNSKNKSIKLHNKNLRNFNFAIYDKVLKHADVLSSKLSAIWEGPFTIIRIGDRNAYKIKDSDGNMNINTLDQIEKGNQSMMIGYLFRMGFGNLTNVQE</sequence>
<keyword evidence="2" id="KW-1185">Reference proteome</keyword>
<evidence type="ECO:0000313" key="1">
    <source>
        <dbReference type="EMBL" id="OMJ29905.1"/>
    </source>
</evidence>
<dbReference type="EMBL" id="LSSM01000140">
    <property type="protein sequence ID" value="OMJ29905.1"/>
    <property type="molecule type" value="Genomic_DNA"/>
</dbReference>
<gene>
    <name evidence="1" type="ORF">AYI69_g560</name>
</gene>
<evidence type="ECO:0000313" key="2">
    <source>
        <dbReference type="Proteomes" id="UP000187429"/>
    </source>
</evidence>
<organism evidence="1 2">
    <name type="scientific">Smittium culicis</name>
    <dbReference type="NCBI Taxonomy" id="133412"/>
    <lineage>
        <taxon>Eukaryota</taxon>
        <taxon>Fungi</taxon>
        <taxon>Fungi incertae sedis</taxon>
        <taxon>Zoopagomycota</taxon>
        <taxon>Kickxellomycotina</taxon>
        <taxon>Harpellomycetes</taxon>
        <taxon>Harpellales</taxon>
        <taxon>Legeriomycetaceae</taxon>
        <taxon>Smittium</taxon>
    </lineage>
</organism>
<dbReference type="AlphaFoldDB" id="A0A1R1YST5"/>
<dbReference type="OrthoDB" id="5592268at2759"/>
<reference evidence="2" key="1">
    <citation type="submission" date="2017-01" db="EMBL/GenBank/DDBJ databases">
        <authorList>
            <person name="Wang Y."/>
            <person name="White M."/>
            <person name="Kvist S."/>
            <person name="Moncalvo J.-M."/>
        </authorList>
    </citation>
    <scope>NUCLEOTIDE SEQUENCE [LARGE SCALE GENOMIC DNA]</scope>
    <source>
        <strain evidence="2">ID-206-W2</strain>
    </source>
</reference>
<name>A0A1R1YST5_9FUNG</name>
<dbReference type="Proteomes" id="UP000187429">
    <property type="component" value="Unassembled WGS sequence"/>
</dbReference>